<feature type="transmembrane region" description="Helical" evidence="1">
    <location>
        <begin position="212"/>
        <end position="233"/>
    </location>
</feature>
<name>A0AAP0DU93_9MAGN</name>
<evidence type="ECO:0000313" key="3">
    <source>
        <dbReference type="Proteomes" id="UP001420932"/>
    </source>
</evidence>
<dbReference type="PANTHER" id="PTHR35307:SF6">
    <property type="entry name" value="TRANSMEMBRANE PROTEIN"/>
    <property type="match status" value="1"/>
</dbReference>
<dbReference type="Proteomes" id="UP001420932">
    <property type="component" value="Unassembled WGS sequence"/>
</dbReference>
<keyword evidence="1" id="KW-1133">Transmembrane helix</keyword>
<feature type="transmembrane region" description="Helical" evidence="1">
    <location>
        <begin position="145"/>
        <end position="165"/>
    </location>
</feature>
<dbReference type="PANTHER" id="PTHR35307">
    <property type="entry name" value="PROTEIN, PUTATIVE-RELATED"/>
    <property type="match status" value="1"/>
</dbReference>
<feature type="transmembrane region" description="Helical" evidence="1">
    <location>
        <begin position="55"/>
        <end position="73"/>
    </location>
</feature>
<proteinExistence type="predicted"/>
<organism evidence="2 3">
    <name type="scientific">Stephania yunnanensis</name>
    <dbReference type="NCBI Taxonomy" id="152371"/>
    <lineage>
        <taxon>Eukaryota</taxon>
        <taxon>Viridiplantae</taxon>
        <taxon>Streptophyta</taxon>
        <taxon>Embryophyta</taxon>
        <taxon>Tracheophyta</taxon>
        <taxon>Spermatophyta</taxon>
        <taxon>Magnoliopsida</taxon>
        <taxon>Ranunculales</taxon>
        <taxon>Menispermaceae</taxon>
        <taxon>Menispermoideae</taxon>
        <taxon>Cissampelideae</taxon>
        <taxon>Stephania</taxon>
    </lineage>
</organism>
<gene>
    <name evidence="2" type="ORF">Syun_030598</name>
</gene>
<feature type="transmembrane region" description="Helical" evidence="1">
    <location>
        <begin position="20"/>
        <end position="43"/>
    </location>
</feature>
<accession>A0AAP0DU93</accession>
<reference evidence="2 3" key="1">
    <citation type="submission" date="2024-01" db="EMBL/GenBank/DDBJ databases">
        <title>Genome assemblies of Stephania.</title>
        <authorList>
            <person name="Yang L."/>
        </authorList>
    </citation>
    <scope>NUCLEOTIDE SEQUENCE [LARGE SCALE GENOMIC DNA]</scope>
    <source>
        <strain evidence="2">YNDBR</strain>
        <tissue evidence="2">Leaf</tissue>
    </source>
</reference>
<keyword evidence="1" id="KW-0812">Transmembrane</keyword>
<feature type="transmembrane region" description="Helical" evidence="1">
    <location>
        <begin position="114"/>
        <end position="139"/>
    </location>
</feature>
<keyword evidence="1" id="KW-0472">Membrane</keyword>
<feature type="transmembrane region" description="Helical" evidence="1">
    <location>
        <begin position="245"/>
        <end position="267"/>
    </location>
</feature>
<evidence type="ECO:0000313" key="2">
    <source>
        <dbReference type="EMBL" id="KAK9081235.1"/>
    </source>
</evidence>
<keyword evidence="3" id="KW-1185">Reference proteome</keyword>
<sequence>MANKGYAANDSKLSSPLPAVGLDIAGATLVCLILMLCDIYLAFRRRKPWIPCRFFAINSFTLTLLSIATKLSVDLTTSMPSACDQLSKLCGTTFICIYIGFCRPFVESEDFTNFASLTVLVITVTINIALQINSGAIFLFKAEHVLNLVLMSLLIGVMGCVRSSLPECFCESFRKSVKHMPRNVHTLKRCYTFSYIANPQLICYRYSPSATVGALCTFYCVVLLQAAIRAYSLDHEVKPASDYKWSIWAVVGLQILTIIVGTLAVVLRCLMLASQMYSFFNAAAIKEKRILEGLNIFSLAQRNWSLYSRLLNHSRSIFRIFRIECFAWRMRKNERNGGDDGVETMVMLRKEFDDNLERIGTSPIPNFYSDYLLGKSMTDMEMCIKKHSTHPLHSLFTFLGRSAHDSVELSNKISQDSDEFLLLVCLINAARDIWMSRGVKDNWFQTDIFRLLKNRRCTNHFWDQVRGVIEVHNIIDIIGEPRMLDIISSTNECTEELYDRMEQLFVELLHYFIDQLPHAVFNGLSDGVPAAQFEKNVQISMKFVARLGLLESMESSHFFSNNIKSFMTADAAEKGNESRSKDSLV</sequence>
<comment type="caution">
    <text evidence="2">The sequence shown here is derived from an EMBL/GenBank/DDBJ whole genome shotgun (WGS) entry which is preliminary data.</text>
</comment>
<protein>
    <submittedName>
        <fullName evidence="2">Uncharacterized protein</fullName>
    </submittedName>
</protein>
<dbReference type="AlphaFoldDB" id="A0AAP0DU93"/>
<dbReference type="EMBL" id="JBBNAF010000056">
    <property type="protein sequence ID" value="KAK9081235.1"/>
    <property type="molecule type" value="Genomic_DNA"/>
</dbReference>
<evidence type="ECO:0000256" key="1">
    <source>
        <dbReference type="SAM" id="Phobius"/>
    </source>
</evidence>